<dbReference type="Proteomes" id="UP000682733">
    <property type="component" value="Unassembled WGS sequence"/>
</dbReference>
<evidence type="ECO:0000313" key="2">
    <source>
        <dbReference type="EMBL" id="CAF1478341.1"/>
    </source>
</evidence>
<evidence type="ECO:0000313" key="5">
    <source>
        <dbReference type="Proteomes" id="UP000663829"/>
    </source>
</evidence>
<dbReference type="Proteomes" id="UP000663829">
    <property type="component" value="Unassembled WGS sequence"/>
</dbReference>
<dbReference type="EMBL" id="CAJOBA010053870">
    <property type="protein sequence ID" value="CAF4269158.1"/>
    <property type="molecule type" value="Genomic_DNA"/>
</dbReference>
<dbReference type="Proteomes" id="UP000677228">
    <property type="component" value="Unassembled WGS sequence"/>
</dbReference>
<dbReference type="AlphaFoldDB" id="A0A814N1L1"/>
<evidence type="ECO:0000313" key="1">
    <source>
        <dbReference type="EMBL" id="CAF1087018.1"/>
    </source>
</evidence>
<comment type="caution">
    <text evidence="1">The sequence shown here is derived from an EMBL/GenBank/DDBJ whole genome shotgun (WGS) entry which is preliminary data.</text>
</comment>
<reference evidence="1" key="1">
    <citation type="submission" date="2021-02" db="EMBL/GenBank/DDBJ databases">
        <authorList>
            <person name="Nowell W R."/>
        </authorList>
    </citation>
    <scope>NUCLEOTIDE SEQUENCE</scope>
</reference>
<gene>
    <name evidence="1" type="ORF">GPM918_LOCUS18059</name>
    <name evidence="2" type="ORF">OVA965_LOCUS35953</name>
    <name evidence="3" type="ORF">SRO942_LOCUS18056</name>
    <name evidence="4" type="ORF">TMI583_LOCUS36938</name>
</gene>
<proteinExistence type="predicted"/>
<organism evidence="1 5">
    <name type="scientific">Didymodactylos carnosus</name>
    <dbReference type="NCBI Taxonomy" id="1234261"/>
    <lineage>
        <taxon>Eukaryota</taxon>
        <taxon>Metazoa</taxon>
        <taxon>Spiralia</taxon>
        <taxon>Gnathifera</taxon>
        <taxon>Rotifera</taxon>
        <taxon>Eurotatoria</taxon>
        <taxon>Bdelloidea</taxon>
        <taxon>Philodinida</taxon>
        <taxon>Philodinidae</taxon>
        <taxon>Didymodactylos</taxon>
    </lineage>
</organism>
<protein>
    <submittedName>
        <fullName evidence="1">Uncharacterized protein</fullName>
    </submittedName>
</protein>
<evidence type="ECO:0000313" key="4">
    <source>
        <dbReference type="EMBL" id="CAF4269158.1"/>
    </source>
</evidence>
<dbReference type="EMBL" id="CAJOBC010005121">
    <property type="protein sequence ID" value="CAF3852555.1"/>
    <property type="molecule type" value="Genomic_DNA"/>
</dbReference>
<sequence length="98" mass="11458">MEQMMKSLTDAIRLLLPMNSSPSIQHQTITERTLASGKRLRPDTSPENNYFYMTNDIREAANKIAFVNQAKIIKQEKVRLWTARKNQHKTTFHRALRS</sequence>
<accession>A0A814N1L1</accession>
<keyword evidence="5" id="KW-1185">Reference proteome</keyword>
<name>A0A814N1L1_9BILA</name>
<dbReference type="EMBL" id="CAJNOK010031955">
    <property type="protein sequence ID" value="CAF1478341.1"/>
    <property type="molecule type" value="Genomic_DNA"/>
</dbReference>
<dbReference type="EMBL" id="CAJNOQ010005121">
    <property type="protein sequence ID" value="CAF1087018.1"/>
    <property type="molecule type" value="Genomic_DNA"/>
</dbReference>
<dbReference type="Proteomes" id="UP000681722">
    <property type="component" value="Unassembled WGS sequence"/>
</dbReference>
<evidence type="ECO:0000313" key="3">
    <source>
        <dbReference type="EMBL" id="CAF3852555.1"/>
    </source>
</evidence>